<evidence type="ECO:0008006" key="3">
    <source>
        <dbReference type="Google" id="ProtNLM"/>
    </source>
</evidence>
<dbReference type="AlphaFoldDB" id="A0A8T4KX68"/>
<dbReference type="Gene3D" id="1.25.10.10">
    <property type="entry name" value="Leucine-rich Repeat Variant"/>
    <property type="match status" value="1"/>
</dbReference>
<dbReference type="EMBL" id="JAGVWD010000063">
    <property type="protein sequence ID" value="MBS3057739.1"/>
    <property type="molecule type" value="Genomic_DNA"/>
</dbReference>
<reference evidence="1" key="2">
    <citation type="submission" date="2021-05" db="EMBL/GenBank/DDBJ databases">
        <title>Protein family content uncovers lineage relationships and bacterial pathway maintenance mechanisms in DPANN archaea.</title>
        <authorList>
            <person name="Castelle C.J."/>
            <person name="Meheust R."/>
            <person name="Jaffe A.L."/>
            <person name="Seitz K."/>
            <person name="Gong X."/>
            <person name="Baker B.J."/>
            <person name="Banfield J.F."/>
        </authorList>
    </citation>
    <scope>NUCLEOTIDE SEQUENCE</scope>
    <source>
        <strain evidence="1">RIFCSPHIGHO2_01_FULL_AR10_44_11</strain>
    </source>
</reference>
<comment type="caution">
    <text evidence="1">The sequence shown here is derived from an EMBL/GenBank/DDBJ whole genome shotgun (WGS) entry which is preliminary data.</text>
</comment>
<dbReference type="InterPro" id="IPR016024">
    <property type="entry name" value="ARM-type_fold"/>
</dbReference>
<dbReference type="InterPro" id="IPR011989">
    <property type="entry name" value="ARM-like"/>
</dbReference>
<protein>
    <recommendedName>
        <fullName evidence="3">HEAT repeat domain-containing protein</fullName>
    </recommendedName>
</protein>
<name>A0A8T4KX68_9ARCH</name>
<evidence type="ECO:0000313" key="1">
    <source>
        <dbReference type="EMBL" id="MBS3057739.1"/>
    </source>
</evidence>
<proteinExistence type="predicted"/>
<accession>A0A8T4KX68</accession>
<reference evidence="1" key="1">
    <citation type="submission" date="2021-03" db="EMBL/GenBank/DDBJ databases">
        <authorList>
            <person name="Jaffe A."/>
        </authorList>
    </citation>
    <scope>NUCLEOTIDE SEQUENCE</scope>
    <source>
        <strain evidence="1">RIFCSPHIGHO2_01_FULL_AR10_44_11</strain>
    </source>
</reference>
<gene>
    <name evidence="1" type="ORF">J4415_03885</name>
</gene>
<evidence type="ECO:0000313" key="2">
    <source>
        <dbReference type="Proteomes" id="UP000677687"/>
    </source>
</evidence>
<sequence>MPFVKVKVSNKKLMEIGRQKLQSSIKRAPSRTARKLALELLKGRPEITKYGNINVPKRLVTEARVDLLLSRLKNPNRDVSYAAQEELNSMKAPDTIPNLIPRLRAMLRSKGDLPVTARGVLIGTRLRSTIPNLKAALKDRYWPVRYYAIRILGEMKVRAVIPDLKLAARSPKVPISEAAEIALRKMNVKI</sequence>
<dbReference type="Proteomes" id="UP000677687">
    <property type="component" value="Unassembled WGS sequence"/>
</dbReference>
<organism evidence="1 2">
    <name type="scientific">Candidatus Iainarchaeum sp</name>
    <dbReference type="NCBI Taxonomy" id="3101447"/>
    <lineage>
        <taxon>Archaea</taxon>
        <taxon>Candidatus Iainarchaeota</taxon>
        <taxon>Candidatus Iainarchaeia</taxon>
        <taxon>Candidatus Iainarchaeales</taxon>
        <taxon>Candidatus Iainarchaeaceae</taxon>
        <taxon>Candidatus Iainarchaeum</taxon>
    </lineage>
</organism>
<dbReference type="SUPFAM" id="SSF48371">
    <property type="entry name" value="ARM repeat"/>
    <property type="match status" value="1"/>
</dbReference>